<feature type="coiled-coil region" evidence="1">
    <location>
        <begin position="15"/>
        <end position="70"/>
    </location>
</feature>
<accession>A0ABT3NDC4</accession>
<feature type="domain" description="C4-type zinc ribbon" evidence="2">
    <location>
        <begin position="203"/>
        <end position="234"/>
    </location>
</feature>
<dbReference type="Proteomes" id="UP001209681">
    <property type="component" value="Unassembled WGS sequence"/>
</dbReference>
<name>A0ABT3NDC4_9BACT</name>
<organism evidence="3 4">
    <name type="scientific">Desulfobotulus pelophilus</name>
    <dbReference type="NCBI Taxonomy" id="2823377"/>
    <lineage>
        <taxon>Bacteria</taxon>
        <taxon>Pseudomonadati</taxon>
        <taxon>Thermodesulfobacteriota</taxon>
        <taxon>Desulfobacteria</taxon>
        <taxon>Desulfobacterales</taxon>
        <taxon>Desulfobacteraceae</taxon>
        <taxon>Desulfobotulus</taxon>
    </lineage>
</organism>
<dbReference type="InterPro" id="IPR003743">
    <property type="entry name" value="Zf-RING_7"/>
</dbReference>
<dbReference type="Pfam" id="PF02591">
    <property type="entry name" value="Zn_ribbon_9"/>
    <property type="match status" value="1"/>
</dbReference>
<dbReference type="Gene3D" id="1.10.287.1490">
    <property type="match status" value="1"/>
</dbReference>
<proteinExistence type="predicted"/>
<gene>
    <name evidence="3" type="ORF">OOT00_14475</name>
</gene>
<dbReference type="RefSeq" id="WP_265426116.1">
    <property type="nucleotide sequence ID" value="NZ_JAPFPW010000024.1"/>
</dbReference>
<evidence type="ECO:0000313" key="3">
    <source>
        <dbReference type="EMBL" id="MCW7755191.1"/>
    </source>
</evidence>
<keyword evidence="4" id="KW-1185">Reference proteome</keyword>
<sequence length="239" mass="27831">MNPSVKKELDILIRLQETETRAQELRAAIKDVEMRQLQLEEVLNSERLQLEERESALMKLKKQYTGFEEDLRYNEERLKKSEQTLRTVTNNRDYQVLLREMDDNRKANSRIQEAMVALIDELTSMEISVTEIQGRVDEEARRVEEQKAELLTSCTRERDSLASLEEERRSLGNLASARLMKLFDQAIRLGGGIGVSCVRGNICKGCFMKLPPQFCIELQRGNEISRCPRCNRIVYWDDI</sequence>
<protein>
    <submittedName>
        <fullName evidence="3">C4-type zinc ribbon domain-containing protein</fullName>
    </submittedName>
</protein>
<reference evidence="3 4" key="1">
    <citation type="submission" date="2022-11" db="EMBL/GenBank/DDBJ databases">
        <title>Desulfobotulus tamanensis H1 sp. nov. - anaerobic, alkaliphilic, sulphate reducing bacterium isolated from terrestrial mud volcano.</title>
        <authorList>
            <person name="Frolova A."/>
            <person name="Merkel A.Y."/>
            <person name="Slobodkin A.I."/>
        </authorList>
    </citation>
    <scope>NUCLEOTIDE SEQUENCE [LARGE SCALE GENOMIC DNA]</scope>
    <source>
        <strain evidence="3 4">H1</strain>
    </source>
</reference>
<keyword evidence="1" id="KW-0175">Coiled coil</keyword>
<evidence type="ECO:0000259" key="2">
    <source>
        <dbReference type="Pfam" id="PF02591"/>
    </source>
</evidence>
<dbReference type="EMBL" id="JAPFPW010000024">
    <property type="protein sequence ID" value="MCW7755191.1"/>
    <property type="molecule type" value="Genomic_DNA"/>
</dbReference>
<comment type="caution">
    <text evidence="3">The sequence shown here is derived from an EMBL/GenBank/DDBJ whole genome shotgun (WGS) entry which is preliminary data.</text>
</comment>
<evidence type="ECO:0000256" key="1">
    <source>
        <dbReference type="SAM" id="Coils"/>
    </source>
</evidence>
<evidence type="ECO:0000313" key="4">
    <source>
        <dbReference type="Proteomes" id="UP001209681"/>
    </source>
</evidence>